<dbReference type="OrthoDB" id="1753424at2"/>
<keyword evidence="2" id="KW-0812">Transmembrane</keyword>
<evidence type="ECO:0000313" key="4">
    <source>
        <dbReference type="Proteomes" id="UP000005753"/>
    </source>
</evidence>
<evidence type="ECO:0000313" key="3">
    <source>
        <dbReference type="EMBL" id="EIM57172.1"/>
    </source>
</evidence>
<feature type="transmembrane region" description="Helical" evidence="2">
    <location>
        <begin position="56"/>
        <end position="74"/>
    </location>
</feature>
<organism evidence="3 4">
    <name type="scientific">Eubacterium cellulosolvens (strain ATCC 43171 / JCM 9499 / 6)</name>
    <name type="common">Cillobacterium cellulosolvens</name>
    <dbReference type="NCBI Taxonomy" id="633697"/>
    <lineage>
        <taxon>Bacteria</taxon>
        <taxon>Bacillati</taxon>
        <taxon>Bacillota</taxon>
        <taxon>Clostridia</taxon>
        <taxon>Eubacteriales</taxon>
        <taxon>Eubacteriaceae</taxon>
        <taxon>Eubacterium</taxon>
    </lineage>
</organism>
<dbReference type="EMBL" id="CM001487">
    <property type="protein sequence ID" value="EIM57172.1"/>
    <property type="molecule type" value="Genomic_DNA"/>
</dbReference>
<keyword evidence="2" id="KW-0472">Membrane</keyword>
<evidence type="ECO:0008006" key="5">
    <source>
        <dbReference type="Google" id="ProtNLM"/>
    </source>
</evidence>
<feature type="compositionally biased region" description="Basic and acidic residues" evidence="1">
    <location>
        <begin position="115"/>
        <end position="131"/>
    </location>
</feature>
<protein>
    <recommendedName>
        <fullName evidence="5">Zinc-ribbon domain-containing protein</fullName>
    </recommendedName>
</protein>
<keyword evidence="2" id="KW-1133">Transmembrane helix</keyword>
<reference evidence="3 4" key="2">
    <citation type="submission" date="2012-02" db="EMBL/GenBank/DDBJ databases">
        <title>Improved High-Quality Draft sequence of Eubacterium cellulosolvens 6.</title>
        <authorList>
            <consortium name="US DOE Joint Genome Institute"/>
            <person name="Lucas S."/>
            <person name="Han J."/>
            <person name="Lapidus A."/>
            <person name="Cheng J.-F."/>
            <person name="Goodwin L."/>
            <person name="Pitluck S."/>
            <person name="Peters L."/>
            <person name="Mikhailova N."/>
            <person name="Gu W."/>
            <person name="Detter J.C."/>
            <person name="Han C."/>
            <person name="Tapia R."/>
            <person name="Land M."/>
            <person name="Hauser L."/>
            <person name="Kyrpides N."/>
            <person name="Ivanova N."/>
            <person name="Pagani I."/>
            <person name="Johnson E."/>
            <person name="Mukhopadhyay B."/>
            <person name="Anderson I."/>
            <person name="Woyke T."/>
        </authorList>
    </citation>
    <scope>NUCLEOTIDE SEQUENCE [LARGE SCALE GENOMIC DNA]</scope>
    <source>
        <strain evidence="3 4">6</strain>
    </source>
</reference>
<dbReference type="Proteomes" id="UP000005753">
    <property type="component" value="Chromosome"/>
</dbReference>
<feature type="region of interest" description="Disordered" evidence="1">
    <location>
        <begin position="110"/>
        <end position="131"/>
    </location>
</feature>
<reference evidence="3 4" key="1">
    <citation type="submission" date="2010-08" db="EMBL/GenBank/DDBJ databases">
        <authorList>
            <consortium name="US DOE Joint Genome Institute (JGI-PGF)"/>
            <person name="Lucas S."/>
            <person name="Copeland A."/>
            <person name="Lapidus A."/>
            <person name="Cheng J.-F."/>
            <person name="Bruce D."/>
            <person name="Goodwin L."/>
            <person name="Pitluck S."/>
            <person name="Land M.L."/>
            <person name="Hauser L."/>
            <person name="Chang Y.-J."/>
            <person name="Anderson I.J."/>
            <person name="Johnson E."/>
            <person name="Mulhopadhyay B."/>
            <person name="Kyrpides N."/>
            <person name="Woyke T.J."/>
        </authorList>
    </citation>
    <scope>NUCLEOTIDE SEQUENCE [LARGE SCALE GENOMIC DNA]</scope>
    <source>
        <strain evidence="3 4">6</strain>
    </source>
</reference>
<keyword evidence="4" id="KW-1185">Reference proteome</keyword>
<accession>I5ATP9</accession>
<dbReference type="AlphaFoldDB" id="I5ATP9"/>
<name>I5ATP9_EUBC6</name>
<proteinExistence type="predicted"/>
<evidence type="ECO:0000256" key="2">
    <source>
        <dbReference type="SAM" id="Phobius"/>
    </source>
</evidence>
<dbReference type="HOGENOM" id="CLU_929823_0_0_9"/>
<sequence>MKCLRCGCENEADSRFCSKCGMRLVPPKGPAPVGEGFYDPRMEAVQGKRLTQTEKIVIAALAGFALIIIVVFGVKSMGRESSRPVQKPPVVTAGSEQVGPMLSGSEAVEAVSAGNKEKREKKKTHENQDSFEKLNSVKDVEKAAKDVAEGKSSQTLFLVKVDSKDIKTNVTKDNLKAFAEANGLEKKKGQSDPAYVDSVNASCAIGYTEKTGYYFMVSGQSEDDAIKFMQECGSMFFTGDAKKAYNAAVKALAKEPASERYEMAADFVIGEKWMVEMDVSAKSPDGLNHSYAISIRDVE</sequence>
<gene>
    <name evidence="3" type="ORF">EubceDRAFT1_1361</name>
</gene>
<evidence type="ECO:0000256" key="1">
    <source>
        <dbReference type="SAM" id="MobiDB-lite"/>
    </source>
</evidence>